<evidence type="ECO:0000256" key="4">
    <source>
        <dbReference type="ARBA" id="ARBA00022833"/>
    </source>
</evidence>
<evidence type="ECO:0000256" key="6">
    <source>
        <dbReference type="SAM" id="Coils"/>
    </source>
</evidence>
<feature type="domain" description="B box-type" evidence="8">
    <location>
        <begin position="103"/>
        <end position="150"/>
    </location>
</feature>
<evidence type="ECO:0000256" key="3">
    <source>
        <dbReference type="ARBA" id="ARBA00022771"/>
    </source>
</evidence>
<dbReference type="OMA" id="HERLAMM"/>
<dbReference type="InterPro" id="IPR001841">
    <property type="entry name" value="Znf_RING"/>
</dbReference>
<evidence type="ECO:0000256" key="1">
    <source>
        <dbReference type="ARBA" id="ARBA00022553"/>
    </source>
</evidence>
<dbReference type="InterPro" id="IPR000315">
    <property type="entry name" value="Znf_B-box"/>
</dbReference>
<dbReference type="Gene3D" id="3.30.160.60">
    <property type="entry name" value="Classic Zinc Finger"/>
    <property type="match status" value="1"/>
</dbReference>
<dbReference type="RefSeq" id="XP_022101912.1">
    <property type="nucleotide sequence ID" value="XM_022246220.1"/>
</dbReference>
<sequence>MASKMAARRSSLGQSILEHLECSICFGYYRDPRMLECLHNFCLRCLQELRQQQNTNNGKLTCPLCRRETTLKENRTASLPSNLTLNALVEMVALQDELWGSQGSEIKCQACDENNRAVSRCEDCQYYLCQECQRAHERLAMMKSHKICTLAQLKSVISSEQITTGEGIAQCGKHLDPDACLYCNTCEELVCTNCSVLEHENTEHQLVGISEASDTFKKDAVDLVARAEESLKALSLAFAETEESCKKLDASYTNTKQKISARANAEVARIREEERKMKQDVRRIYEERGEKIAEASNGQALAKARHKLDEAKELLATENHQEILELKQKLTHNLNEVAERQPEKMPDLFTFMDFENGQDSALGRLVLRDPEVELDGMEALQLLGKWELKTELKQIEFGFAYDVATFSNNEIAVADIERNQIAFVLPRQSNELNPTTSPRQEITALYYPSHISVTRNDLLVVLDGLSVKIINQEDKLLHEFMPGRSSNSTPTCLAVDDTGELIAVGYEAKEEISLHSVDGELIQTLPAPMIGDYLIIFNRRFIYTNHGQKRLVAVNFDGVLVFSEDVDLTKQGKNLGPSSVCCDKNGIIYVAVLTPWSGDIHCFSPDGNHIGCVVKGCGPTLGLTFTAQGELVLASEHAVQIYHSM</sequence>
<reference evidence="10" key="1">
    <citation type="submission" date="2025-08" db="UniProtKB">
        <authorList>
            <consortium name="RefSeq"/>
        </authorList>
    </citation>
    <scope>IDENTIFICATION</scope>
</reference>
<dbReference type="SUPFAM" id="SSF57845">
    <property type="entry name" value="B-box zinc-binding domain"/>
    <property type="match status" value="1"/>
</dbReference>
<dbReference type="InterPro" id="IPR013083">
    <property type="entry name" value="Znf_RING/FYVE/PHD"/>
</dbReference>
<evidence type="ECO:0000313" key="10">
    <source>
        <dbReference type="RefSeq" id="XP_022101912.1"/>
    </source>
</evidence>
<dbReference type="OrthoDB" id="7763200at2759"/>
<evidence type="ECO:0000259" key="8">
    <source>
        <dbReference type="PROSITE" id="PS50119"/>
    </source>
</evidence>
<evidence type="ECO:0000259" key="7">
    <source>
        <dbReference type="PROSITE" id="PS50089"/>
    </source>
</evidence>
<feature type="domain" description="B box-type" evidence="8">
    <location>
        <begin position="166"/>
        <end position="209"/>
    </location>
</feature>
<dbReference type="GO" id="GO:0008270">
    <property type="term" value="F:zinc ion binding"/>
    <property type="evidence" value="ECO:0007669"/>
    <property type="project" value="UniProtKB-KW"/>
</dbReference>
<evidence type="ECO:0000313" key="9">
    <source>
        <dbReference type="Proteomes" id="UP000694845"/>
    </source>
</evidence>
<accession>A0A8B7ZAB8</accession>
<dbReference type="CDD" id="cd19756">
    <property type="entry name" value="Bbox2"/>
    <property type="match status" value="1"/>
</dbReference>
<feature type="coiled-coil region" evidence="6">
    <location>
        <begin position="224"/>
        <end position="321"/>
    </location>
</feature>
<dbReference type="Pfam" id="PF13445">
    <property type="entry name" value="zf-RING_UBOX"/>
    <property type="match status" value="1"/>
</dbReference>
<keyword evidence="3 5" id="KW-0863">Zinc-finger</keyword>
<dbReference type="PROSITE" id="PS50119">
    <property type="entry name" value="ZF_BBOX"/>
    <property type="match status" value="2"/>
</dbReference>
<dbReference type="SUPFAM" id="SSF57850">
    <property type="entry name" value="RING/U-box"/>
    <property type="match status" value="1"/>
</dbReference>
<dbReference type="SMART" id="SM00184">
    <property type="entry name" value="RING"/>
    <property type="match status" value="1"/>
</dbReference>
<dbReference type="InterPro" id="IPR047153">
    <property type="entry name" value="TRIM45/56/19-like"/>
</dbReference>
<dbReference type="Gene3D" id="3.30.40.10">
    <property type="entry name" value="Zinc/RING finger domain, C3HC4 (zinc finger)"/>
    <property type="match status" value="1"/>
</dbReference>
<keyword evidence="1" id="KW-0597">Phosphoprotein</keyword>
<evidence type="ECO:0000256" key="5">
    <source>
        <dbReference type="PROSITE-ProRule" id="PRU00024"/>
    </source>
</evidence>
<gene>
    <name evidence="10" type="primary">LOC110985291</name>
</gene>
<dbReference type="AlphaFoldDB" id="A0A8B7ZAB8"/>
<dbReference type="PROSITE" id="PS50089">
    <property type="entry name" value="ZF_RING_2"/>
    <property type="match status" value="1"/>
</dbReference>
<dbReference type="Gene3D" id="2.120.10.30">
    <property type="entry name" value="TolB, C-terminal domain"/>
    <property type="match status" value="1"/>
</dbReference>
<dbReference type="KEGG" id="aplc:110985291"/>
<keyword evidence="6" id="KW-0175">Coiled coil</keyword>
<keyword evidence="9" id="KW-1185">Reference proteome</keyword>
<dbReference type="Pfam" id="PF00643">
    <property type="entry name" value="zf-B_box"/>
    <property type="match status" value="1"/>
</dbReference>
<dbReference type="PROSITE" id="PS00518">
    <property type="entry name" value="ZF_RING_1"/>
    <property type="match status" value="1"/>
</dbReference>
<dbReference type="GeneID" id="110985291"/>
<dbReference type="SMART" id="SM00336">
    <property type="entry name" value="BBOX"/>
    <property type="match status" value="2"/>
</dbReference>
<dbReference type="SUPFAM" id="SSF101898">
    <property type="entry name" value="NHL repeat"/>
    <property type="match status" value="1"/>
</dbReference>
<proteinExistence type="predicted"/>
<evidence type="ECO:0000256" key="2">
    <source>
        <dbReference type="ARBA" id="ARBA00022723"/>
    </source>
</evidence>
<keyword evidence="4" id="KW-0862">Zinc</keyword>
<dbReference type="PANTHER" id="PTHR25462">
    <property type="entry name" value="BONUS, ISOFORM C-RELATED"/>
    <property type="match status" value="1"/>
</dbReference>
<name>A0A8B7ZAB8_ACAPL</name>
<dbReference type="Proteomes" id="UP000694845">
    <property type="component" value="Unplaced"/>
</dbReference>
<dbReference type="InterPro" id="IPR011042">
    <property type="entry name" value="6-blade_b-propeller_TolB-like"/>
</dbReference>
<keyword evidence="2" id="KW-0479">Metal-binding</keyword>
<protein>
    <submittedName>
        <fullName evidence="10">Uncharacterized protein LOC110985291</fullName>
    </submittedName>
</protein>
<dbReference type="InterPro" id="IPR027370">
    <property type="entry name" value="Znf-RING_euk"/>
</dbReference>
<organism evidence="9 10">
    <name type="scientific">Acanthaster planci</name>
    <name type="common">Crown-of-thorns starfish</name>
    <dbReference type="NCBI Taxonomy" id="133434"/>
    <lineage>
        <taxon>Eukaryota</taxon>
        <taxon>Metazoa</taxon>
        <taxon>Echinodermata</taxon>
        <taxon>Eleutherozoa</taxon>
        <taxon>Asterozoa</taxon>
        <taxon>Asteroidea</taxon>
        <taxon>Valvatacea</taxon>
        <taxon>Valvatida</taxon>
        <taxon>Acanthasteridae</taxon>
        <taxon>Acanthaster</taxon>
    </lineage>
</organism>
<dbReference type="InterPro" id="IPR017907">
    <property type="entry name" value="Znf_RING_CS"/>
</dbReference>
<feature type="domain" description="RING-type" evidence="7">
    <location>
        <begin position="22"/>
        <end position="66"/>
    </location>
</feature>
<dbReference type="PANTHER" id="PTHR25462:SF296">
    <property type="entry name" value="MEIOTIC P26, ISOFORM F"/>
    <property type="match status" value="1"/>
</dbReference>